<dbReference type="Gene3D" id="3.30.565.10">
    <property type="entry name" value="Histidine kinase-like ATPase, C-terminal domain"/>
    <property type="match status" value="1"/>
</dbReference>
<dbReference type="GO" id="GO:0006355">
    <property type="term" value="P:regulation of DNA-templated transcription"/>
    <property type="evidence" value="ECO:0007669"/>
    <property type="project" value="InterPro"/>
</dbReference>
<dbReference type="GO" id="GO:0003677">
    <property type="term" value="F:DNA binding"/>
    <property type="evidence" value="ECO:0007669"/>
    <property type="project" value="UniProtKB-KW"/>
</dbReference>
<dbReference type="SUPFAM" id="SSF55874">
    <property type="entry name" value="ATPase domain of HSP90 chaperone/DNA topoisomerase II/histidine kinase"/>
    <property type="match status" value="1"/>
</dbReference>
<dbReference type="Gene3D" id="3.40.50.2300">
    <property type="match status" value="1"/>
</dbReference>
<evidence type="ECO:0000256" key="6">
    <source>
        <dbReference type="SAM" id="Phobius"/>
    </source>
</evidence>
<dbReference type="CDD" id="cd17535">
    <property type="entry name" value="REC_NarL-like"/>
    <property type="match status" value="1"/>
</dbReference>
<evidence type="ECO:0000259" key="7">
    <source>
        <dbReference type="PROSITE" id="PS50043"/>
    </source>
</evidence>
<keyword evidence="2" id="KW-0805">Transcription regulation</keyword>
<evidence type="ECO:0000256" key="1">
    <source>
        <dbReference type="ARBA" id="ARBA00022553"/>
    </source>
</evidence>
<feature type="transmembrane region" description="Helical" evidence="6">
    <location>
        <begin position="111"/>
        <end position="128"/>
    </location>
</feature>
<dbReference type="InterPro" id="IPR016032">
    <property type="entry name" value="Sig_transdc_resp-reg_C-effctor"/>
</dbReference>
<feature type="transmembrane region" description="Helical" evidence="6">
    <location>
        <begin position="134"/>
        <end position="157"/>
    </location>
</feature>
<dbReference type="Gene3D" id="1.20.5.1930">
    <property type="match status" value="1"/>
</dbReference>
<dbReference type="InterPro" id="IPR000792">
    <property type="entry name" value="Tscrpt_reg_LuxR_C"/>
</dbReference>
<keyword evidence="4" id="KW-0804">Transcription</keyword>
<dbReference type="InterPro" id="IPR011006">
    <property type="entry name" value="CheY-like_superfamily"/>
</dbReference>
<dbReference type="Proteomes" id="UP000266482">
    <property type="component" value="Unassembled WGS sequence"/>
</dbReference>
<keyword evidence="1 5" id="KW-0597">Phosphoprotein</keyword>
<evidence type="ECO:0000313" key="9">
    <source>
        <dbReference type="EMBL" id="RIX51443.1"/>
    </source>
</evidence>
<dbReference type="PANTHER" id="PTHR43214:SF24">
    <property type="entry name" value="TRANSCRIPTIONAL REGULATORY PROTEIN NARL-RELATED"/>
    <property type="match status" value="1"/>
</dbReference>
<keyword evidence="6" id="KW-0472">Membrane</keyword>
<dbReference type="PROSITE" id="PS50110">
    <property type="entry name" value="RESPONSE_REGULATORY"/>
    <property type="match status" value="1"/>
</dbReference>
<dbReference type="RefSeq" id="WP_119600736.1">
    <property type="nucleotide sequence ID" value="NZ_QXQA01000010.1"/>
</dbReference>
<dbReference type="SUPFAM" id="SSF46894">
    <property type="entry name" value="C-terminal effector domain of the bipartite response regulators"/>
    <property type="match status" value="1"/>
</dbReference>
<dbReference type="EMBL" id="QXQA01000010">
    <property type="protein sequence ID" value="RIX51443.1"/>
    <property type="molecule type" value="Genomic_DNA"/>
</dbReference>
<dbReference type="Pfam" id="PF07730">
    <property type="entry name" value="HisKA_3"/>
    <property type="match status" value="1"/>
</dbReference>
<dbReference type="GO" id="GO:0046983">
    <property type="term" value="F:protein dimerization activity"/>
    <property type="evidence" value="ECO:0007669"/>
    <property type="project" value="InterPro"/>
</dbReference>
<keyword evidence="6" id="KW-0812">Transmembrane</keyword>
<feature type="domain" description="HTH luxR-type" evidence="7">
    <location>
        <begin position="533"/>
        <end position="598"/>
    </location>
</feature>
<dbReference type="InterPro" id="IPR039420">
    <property type="entry name" value="WalR-like"/>
</dbReference>
<dbReference type="OrthoDB" id="9781904at2"/>
<evidence type="ECO:0000259" key="8">
    <source>
        <dbReference type="PROSITE" id="PS50110"/>
    </source>
</evidence>
<dbReference type="SMART" id="SM00421">
    <property type="entry name" value="HTH_LUXR"/>
    <property type="match status" value="1"/>
</dbReference>
<feature type="modified residue" description="4-aspartylphosphate" evidence="5">
    <location>
        <position position="438"/>
    </location>
</feature>
<dbReference type="PROSITE" id="PS50043">
    <property type="entry name" value="HTH_LUXR_2"/>
    <property type="match status" value="1"/>
</dbReference>
<dbReference type="GO" id="GO:0016020">
    <property type="term" value="C:membrane"/>
    <property type="evidence" value="ECO:0007669"/>
    <property type="project" value="InterPro"/>
</dbReference>
<sequence>MTIQQKWNGYDWIMFIIRAIVFISVLYNVAVVKDDFQIPFWIIIVGIGLSYIVPFLLLLRNRTWYVAAELLFLLMLTPVFAPVDSTATGNFVTYTLMLGFYQSLAGNRWRSILAVAAVMAIGSLPSLWDSFVSYISILISAFVFYGLGIMFNALLCARNEIAEKNRIIEQQYRALEQYAAQVKHTAALQERNRISTELHHSVSHTFASLILHMETLQNRPSGEADLQPLIEHTQRGMLEVRAALQQLEPLNVAVSLSEAAAPIIQEVGKRMSGKIELVVKGEEAPLSRPVIHAFTQCLHELLTSIAQAGQAHMVLVTLAYMAAHIEMRVEDDGAMSEEERWNAGMASVTEQMSVIGGAFDMHSFLNKGVTAVCRAAIKNEADQPSIRVLVADHSSLVRDSLVTLLSLQSDMEVIGHTDSSEDAIRLGLTMHPDVILLDSSMKDSSGKPLTLSLKEATPQTRIMVMTSSDDVEEAYESIHAGAEGYLSKNTPLRELMAKLRLVHMGETMISHAMAKRFLRQTRSSDESAQQIESWKQSYGITDREMEVLYCLADNLKYKEISEKLFLAEGTVRNYISSIYSKLQVKNRDEATSKALQEGVLQGDAR</sequence>
<feature type="transmembrane region" description="Helical" evidence="6">
    <location>
        <begin position="38"/>
        <end position="57"/>
    </location>
</feature>
<protein>
    <submittedName>
        <fullName evidence="9">Response regulator</fullName>
    </submittedName>
</protein>
<proteinExistence type="predicted"/>
<evidence type="ECO:0000256" key="5">
    <source>
        <dbReference type="PROSITE-ProRule" id="PRU00169"/>
    </source>
</evidence>
<dbReference type="InterPro" id="IPR036890">
    <property type="entry name" value="HATPase_C_sf"/>
</dbReference>
<comment type="caution">
    <text evidence="9">The sequence shown here is derived from an EMBL/GenBank/DDBJ whole genome shotgun (WGS) entry which is preliminary data.</text>
</comment>
<feature type="transmembrane region" description="Helical" evidence="6">
    <location>
        <begin position="12"/>
        <end position="32"/>
    </location>
</feature>
<dbReference type="Pfam" id="PF00072">
    <property type="entry name" value="Response_reg"/>
    <property type="match status" value="1"/>
</dbReference>
<dbReference type="Pfam" id="PF00196">
    <property type="entry name" value="GerE"/>
    <property type="match status" value="1"/>
</dbReference>
<accession>A0A3A1UYM0</accession>
<name>A0A3A1UYM0_9BACL</name>
<keyword evidence="6" id="KW-1133">Transmembrane helix</keyword>
<evidence type="ECO:0000256" key="3">
    <source>
        <dbReference type="ARBA" id="ARBA00023125"/>
    </source>
</evidence>
<dbReference type="AlphaFoldDB" id="A0A3A1UYM0"/>
<keyword evidence="3" id="KW-0238">DNA-binding</keyword>
<dbReference type="PRINTS" id="PR00038">
    <property type="entry name" value="HTHLUXR"/>
</dbReference>
<organism evidence="9 10">
    <name type="scientific">Paenibacillus nanensis</name>
    <dbReference type="NCBI Taxonomy" id="393251"/>
    <lineage>
        <taxon>Bacteria</taxon>
        <taxon>Bacillati</taxon>
        <taxon>Bacillota</taxon>
        <taxon>Bacilli</taxon>
        <taxon>Bacillales</taxon>
        <taxon>Paenibacillaceae</taxon>
        <taxon>Paenibacillus</taxon>
    </lineage>
</organism>
<evidence type="ECO:0000256" key="2">
    <source>
        <dbReference type="ARBA" id="ARBA00023015"/>
    </source>
</evidence>
<feature type="domain" description="Response regulatory" evidence="8">
    <location>
        <begin position="387"/>
        <end position="503"/>
    </location>
</feature>
<dbReference type="SUPFAM" id="SSF52172">
    <property type="entry name" value="CheY-like"/>
    <property type="match status" value="1"/>
</dbReference>
<dbReference type="InterPro" id="IPR001789">
    <property type="entry name" value="Sig_transdc_resp-reg_receiver"/>
</dbReference>
<reference evidence="9 10" key="1">
    <citation type="submission" date="2018-09" db="EMBL/GenBank/DDBJ databases">
        <title>Paenibacillus aracenensis nov. sp. isolated from a cave in southern Spain.</title>
        <authorList>
            <person name="Jurado V."/>
            <person name="Gutierrez-Patricio S."/>
            <person name="Gonzalez-Pimentel J.L."/>
            <person name="Miller A.Z."/>
            <person name="Laiz L."/>
            <person name="Saiz-Jimenez C."/>
        </authorList>
    </citation>
    <scope>NUCLEOTIDE SEQUENCE [LARGE SCALE GENOMIC DNA]</scope>
    <source>
        <strain evidence="9 10">DSM 22867</strain>
    </source>
</reference>
<dbReference type="SMART" id="SM00448">
    <property type="entry name" value="REC"/>
    <property type="match status" value="1"/>
</dbReference>
<dbReference type="CDD" id="cd06170">
    <property type="entry name" value="LuxR_C_like"/>
    <property type="match status" value="1"/>
</dbReference>
<evidence type="ECO:0000256" key="4">
    <source>
        <dbReference type="ARBA" id="ARBA00023163"/>
    </source>
</evidence>
<evidence type="ECO:0000313" key="10">
    <source>
        <dbReference type="Proteomes" id="UP000266482"/>
    </source>
</evidence>
<dbReference type="GO" id="GO:0000155">
    <property type="term" value="F:phosphorelay sensor kinase activity"/>
    <property type="evidence" value="ECO:0007669"/>
    <property type="project" value="InterPro"/>
</dbReference>
<keyword evidence="10" id="KW-1185">Reference proteome</keyword>
<dbReference type="PANTHER" id="PTHR43214">
    <property type="entry name" value="TWO-COMPONENT RESPONSE REGULATOR"/>
    <property type="match status" value="1"/>
</dbReference>
<gene>
    <name evidence="9" type="ORF">D3P08_16120</name>
</gene>
<dbReference type="InterPro" id="IPR058245">
    <property type="entry name" value="NreC/VraR/RcsB-like_REC"/>
</dbReference>
<dbReference type="InterPro" id="IPR011712">
    <property type="entry name" value="Sig_transdc_His_kin_sub3_dim/P"/>
</dbReference>